<evidence type="ECO:0000313" key="2">
    <source>
        <dbReference type="EMBL" id="DAF43824.1"/>
    </source>
</evidence>
<proteinExistence type="predicted"/>
<reference evidence="2" key="1">
    <citation type="journal article" date="2021" name="Proc. Natl. Acad. Sci. U.S.A.">
        <title>A Catalog of Tens of Thousands of Viruses from Human Metagenomes Reveals Hidden Associations with Chronic Diseases.</title>
        <authorList>
            <person name="Tisza M.J."/>
            <person name="Buck C.B."/>
        </authorList>
    </citation>
    <scope>NUCLEOTIDE SEQUENCE</scope>
    <source>
        <strain evidence="2">CtNQV2</strain>
    </source>
</reference>
<sequence length="107" mass="12346">MEIEVKETVTRKIKVYPCIKCGSENIEIYNCGYSSFNCAGGECKRCGHTVETHASWDVKKSSLIKAWNKENDPSVLIERLDKERLKIIDEIKRLKKLKNKISKLTKD</sequence>
<dbReference type="EMBL" id="BK032510">
    <property type="protein sequence ID" value="DAF43824.1"/>
    <property type="molecule type" value="Genomic_DNA"/>
</dbReference>
<organism evidence="2">
    <name type="scientific">Myoviridae sp. ctNQV2</name>
    <dbReference type="NCBI Taxonomy" id="2827683"/>
    <lineage>
        <taxon>Viruses</taxon>
        <taxon>Duplodnaviria</taxon>
        <taxon>Heunggongvirae</taxon>
        <taxon>Uroviricota</taxon>
        <taxon>Caudoviricetes</taxon>
    </lineage>
</organism>
<protein>
    <submittedName>
        <fullName evidence="2">Restriction alleviation protein</fullName>
    </submittedName>
</protein>
<keyword evidence="1" id="KW-0175">Coiled coil</keyword>
<evidence type="ECO:0000256" key="1">
    <source>
        <dbReference type="SAM" id="Coils"/>
    </source>
</evidence>
<name>A0A8S5RYS0_9CAUD</name>
<accession>A0A8S5RYS0</accession>
<feature type="coiled-coil region" evidence="1">
    <location>
        <begin position="77"/>
        <end position="107"/>
    </location>
</feature>